<dbReference type="RefSeq" id="WP_085837140.1">
    <property type="nucleotide sequence ID" value="NZ_FWFS01000009.1"/>
</dbReference>
<sequence>MRIFALAACSAASLSLAACGGSSVGDLSEVDLPDQYASLEGLVTAAENGDLATASETMMSGTANLSGALAISDIGDDEELEAIGDLSLTADFTGGTVTGTADNFGLYDEDTQALEEELSGSLAISGTTAGTSLTADAIGTVNDGEDHSVDLDLSGTFYDYDGQLALYGDLEGTIDSETYEGGFGAIED</sequence>
<dbReference type="OrthoDB" id="7868328at2"/>
<organism evidence="2 3">
    <name type="scientific">Aquimixticola soesokkakensis</name>
    <dbReference type="NCBI Taxonomy" id="1519096"/>
    <lineage>
        <taxon>Bacteria</taxon>
        <taxon>Pseudomonadati</taxon>
        <taxon>Pseudomonadota</taxon>
        <taxon>Alphaproteobacteria</taxon>
        <taxon>Rhodobacterales</taxon>
        <taxon>Paracoccaceae</taxon>
        <taxon>Aquimixticola</taxon>
    </lineage>
</organism>
<dbReference type="Gene3D" id="2.40.160.90">
    <property type="match status" value="1"/>
</dbReference>
<dbReference type="AlphaFoldDB" id="A0A1Y5T491"/>
<evidence type="ECO:0000313" key="3">
    <source>
        <dbReference type="Proteomes" id="UP000193862"/>
    </source>
</evidence>
<dbReference type="EMBL" id="FWFS01000009">
    <property type="protein sequence ID" value="SLN55011.1"/>
    <property type="molecule type" value="Genomic_DNA"/>
</dbReference>
<name>A0A1Y5T491_9RHOB</name>
<keyword evidence="3" id="KW-1185">Reference proteome</keyword>
<evidence type="ECO:0000256" key="1">
    <source>
        <dbReference type="SAM" id="SignalP"/>
    </source>
</evidence>
<dbReference type="Proteomes" id="UP000193862">
    <property type="component" value="Unassembled WGS sequence"/>
</dbReference>
<feature type="signal peptide" evidence="1">
    <location>
        <begin position="1"/>
        <end position="17"/>
    </location>
</feature>
<accession>A0A1Y5T491</accession>
<protein>
    <recommendedName>
        <fullName evidence="4">Transferrin-binding protein B C-lobe/N-lobe beta barrel domain-containing protein</fullName>
    </recommendedName>
</protein>
<dbReference type="PROSITE" id="PS51257">
    <property type="entry name" value="PROKAR_LIPOPROTEIN"/>
    <property type="match status" value="1"/>
</dbReference>
<reference evidence="2 3" key="1">
    <citation type="submission" date="2017-03" db="EMBL/GenBank/DDBJ databases">
        <authorList>
            <person name="Afonso C.L."/>
            <person name="Miller P.J."/>
            <person name="Scott M.A."/>
            <person name="Spackman E."/>
            <person name="Goraichik I."/>
            <person name="Dimitrov K.M."/>
            <person name="Suarez D.L."/>
            <person name="Swayne D.E."/>
        </authorList>
    </citation>
    <scope>NUCLEOTIDE SEQUENCE [LARGE SCALE GENOMIC DNA]</scope>
    <source>
        <strain evidence="2 3">CECT 8620</strain>
    </source>
</reference>
<feature type="chain" id="PRO_5013187240" description="Transferrin-binding protein B C-lobe/N-lobe beta barrel domain-containing protein" evidence="1">
    <location>
        <begin position="18"/>
        <end position="188"/>
    </location>
</feature>
<proteinExistence type="predicted"/>
<keyword evidence="1" id="KW-0732">Signal</keyword>
<gene>
    <name evidence="2" type="ORF">AQS8620_02411</name>
</gene>
<evidence type="ECO:0008006" key="4">
    <source>
        <dbReference type="Google" id="ProtNLM"/>
    </source>
</evidence>
<evidence type="ECO:0000313" key="2">
    <source>
        <dbReference type="EMBL" id="SLN55011.1"/>
    </source>
</evidence>